<keyword evidence="4" id="KW-1185">Reference proteome</keyword>
<feature type="compositionally biased region" description="Basic and acidic residues" evidence="1">
    <location>
        <begin position="94"/>
        <end position="107"/>
    </location>
</feature>
<dbReference type="Proteomes" id="UP001283361">
    <property type="component" value="Unassembled WGS sequence"/>
</dbReference>
<comment type="caution">
    <text evidence="3">The sequence shown here is derived from an EMBL/GenBank/DDBJ whole genome shotgun (WGS) entry which is preliminary data.</text>
</comment>
<evidence type="ECO:0000256" key="2">
    <source>
        <dbReference type="SAM" id="Phobius"/>
    </source>
</evidence>
<evidence type="ECO:0000313" key="3">
    <source>
        <dbReference type="EMBL" id="KAK3712353.1"/>
    </source>
</evidence>
<organism evidence="3 4">
    <name type="scientific">Elysia crispata</name>
    <name type="common">lettuce slug</name>
    <dbReference type="NCBI Taxonomy" id="231223"/>
    <lineage>
        <taxon>Eukaryota</taxon>
        <taxon>Metazoa</taxon>
        <taxon>Spiralia</taxon>
        <taxon>Lophotrochozoa</taxon>
        <taxon>Mollusca</taxon>
        <taxon>Gastropoda</taxon>
        <taxon>Heterobranchia</taxon>
        <taxon>Euthyneura</taxon>
        <taxon>Panpulmonata</taxon>
        <taxon>Sacoglossa</taxon>
        <taxon>Placobranchoidea</taxon>
        <taxon>Plakobranchidae</taxon>
        <taxon>Elysia</taxon>
    </lineage>
</organism>
<keyword evidence="2" id="KW-0812">Transmembrane</keyword>
<keyword evidence="2" id="KW-0472">Membrane</keyword>
<gene>
    <name evidence="3" type="ORF">RRG08_002683</name>
</gene>
<reference evidence="3" key="1">
    <citation type="journal article" date="2023" name="G3 (Bethesda)">
        <title>A reference genome for the long-term kleptoplast-retaining sea slug Elysia crispata morphotype clarki.</title>
        <authorList>
            <person name="Eastman K.E."/>
            <person name="Pendleton A.L."/>
            <person name="Shaikh M.A."/>
            <person name="Suttiyut T."/>
            <person name="Ogas R."/>
            <person name="Tomko P."/>
            <person name="Gavelis G."/>
            <person name="Widhalm J.R."/>
            <person name="Wisecaver J.H."/>
        </authorList>
    </citation>
    <scope>NUCLEOTIDE SEQUENCE</scope>
    <source>
        <strain evidence="3">ECLA1</strain>
    </source>
</reference>
<evidence type="ECO:0000313" key="4">
    <source>
        <dbReference type="Proteomes" id="UP001283361"/>
    </source>
</evidence>
<dbReference type="EMBL" id="JAWDGP010007584">
    <property type="protein sequence ID" value="KAK3712353.1"/>
    <property type="molecule type" value="Genomic_DNA"/>
</dbReference>
<proteinExistence type="predicted"/>
<evidence type="ECO:0000256" key="1">
    <source>
        <dbReference type="SAM" id="MobiDB-lite"/>
    </source>
</evidence>
<name>A0AAE0XTV7_9GAST</name>
<feature type="region of interest" description="Disordered" evidence="1">
    <location>
        <begin position="92"/>
        <end position="120"/>
    </location>
</feature>
<protein>
    <submittedName>
        <fullName evidence="3">Uncharacterized protein</fullName>
    </submittedName>
</protein>
<dbReference type="AlphaFoldDB" id="A0AAE0XTV7"/>
<feature type="transmembrane region" description="Helical" evidence="2">
    <location>
        <begin position="6"/>
        <end position="25"/>
    </location>
</feature>
<sequence length="120" mass="13592">MDLIFPLLIQGGTFVLHILLVKRFTRNSQDQHRPSSVALSCSSRAAVHHWSSESAAHSCRQRDIRFSQPQASHKLKPGAQCLSLHIRSKRSRRIERINGDEKNDRKGRITGGRAVRDKGE</sequence>
<accession>A0AAE0XTV7</accession>
<keyword evidence="2" id="KW-1133">Transmembrane helix</keyword>